<sequence length="61" mass="7016">MIQFYPMNPLSDRAMREIYLMPFMLAISIGNPRAIMTAYNKVNGTHVSESKGILQKILRDE</sequence>
<comment type="pathway">
    <text evidence="2">Glycan metabolism; cellulose degradation.</text>
</comment>
<dbReference type="InterPro" id="IPR036962">
    <property type="entry name" value="Glyco_hydro_3_N_sf"/>
</dbReference>
<evidence type="ECO:0000259" key="8">
    <source>
        <dbReference type="Pfam" id="PF00933"/>
    </source>
</evidence>
<accession>A0A8H3QAV3</accession>
<gene>
    <name evidence="9" type="ORF">MDCFG202_LOCUS591677</name>
</gene>
<evidence type="ECO:0000313" key="9">
    <source>
        <dbReference type="EMBL" id="CAG2009815.1"/>
    </source>
</evidence>
<comment type="catalytic activity">
    <reaction evidence="1">
        <text>Hydrolysis of terminal, non-reducing beta-D-glucosyl residues with release of beta-D-glucose.</text>
        <dbReference type="EC" id="3.2.1.21"/>
    </reaction>
</comment>
<dbReference type="EC" id="3.2.1.21" evidence="4"/>
<dbReference type="AlphaFoldDB" id="A0A8H3QAV3"/>
<comment type="similarity">
    <text evidence="3">Belongs to the glycosyl hydrolase 3 family.</text>
</comment>
<dbReference type="Pfam" id="PF00933">
    <property type="entry name" value="Glyco_hydro_3"/>
    <property type="match status" value="1"/>
</dbReference>
<protein>
    <recommendedName>
        <fullName evidence="4">beta-glucosidase</fullName>
        <ecNumber evidence="4">3.2.1.21</ecNumber>
    </recommendedName>
</protein>
<dbReference type="PANTHER" id="PTHR42715">
    <property type="entry name" value="BETA-GLUCOSIDASE"/>
    <property type="match status" value="1"/>
</dbReference>
<evidence type="ECO:0000256" key="3">
    <source>
        <dbReference type="ARBA" id="ARBA00005336"/>
    </source>
</evidence>
<evidence type="ECO:0000256" key="7">
    <source>
        <dbReference type="ARBA" id="ARBA00023295"/>
    </source>
</evidence>
<dbReference type="InterPro" id="IPR001764">
    <property type="entry name" value="Glyco_hydro_3_N"/>
</dbReference>
<dbReference type="EMBL" id="CAJPIJ010000193">
    <property type="protein sequence ID" value="CAG2009815.1"/>
    <property type="molecule type" value="Genomic_DNA"/>
</dbReference>
<evidence type="ECO:0000256" key="5">
    <source>
        <dbReference type="ARBA" id="ARBA00022801"/>
    </source>
</evidence>
<organism evidence="9 10">
    <name type="scientific">Gibberella zeae</name>
    <name type="common">Wheat head blight fungus</name>
    <name type="synonym">Fusarium graminearum</name>
    <dbReference type="NCBI Taxonomy" id="5518"/>
    <lineage>
        <taxon>Eukaryota</taxon>
        <taxon>Fungi</taxon>
        <taxon>Dikarya</taxon>
        <taxon>Ascomycota</taxon>
        <taxon>Pezizomycotina</taxon>
        <taxon>Sordariomycetes</taxon>
        <taxon>Hypocreomycetidae</taxon>
        <taxon>Hypocreales</taxon>
        <taxon>Nectriaceae</taxon>
        <taxon>Fusarium</taxon>
    </lineage>
</organism>
<evidence type="ECO:0000256" key="1">
    <source>
        <dbReference type="ARBA" id="ARBA00000448"/>
    </source>
</evidence>
<name>A0A8H3QAV3_GIBZA</name>
<reference evidence="9" key="1">
    <citation type="submission" date="2021-03" db="EMBL/GenBank/DDBJ databases">
        <authorList>
            <person name="Alouane T."/>
            <person name="Langin T."/>
            <person name="Bonhomme L."/>
        </authorList>
    </citation>
    <scope>NUCLEOTIDE SEQUENCE</scope>
    <source>
        <strain evidence="9">MDC_Fg202</strain>
    </source>
</reference>
<proteinExistence type="inferred from homology"/>
<dbReference type="Proteomes" id="UP000746612">
    <property type="component" value="Unassembled WGS sequence"/>
</dbReference>
<dbReference type="SUPFAM" id="SSF51445">
    <property type="entry name" value="(Trans)glycosidases"/>
    <property type="match status" value="1"/>
</dbReference>
<dbReference type="GO" id="GO:0008422">
    <property type="term" value="F:beta-glucosidase activity"/>
    <property type="evidence" value="ECO:0007669"/>
    <property type="project" value="UniProtKB-EC"/>
</dbReference>
<keyword evidence="5" id="KW-0378">Hydrolase</keyword>
<keyword evidence="7" id="KW-0326">Glycosidase</keyword>
<dbReference type="PANTHER" id="PTHR42715:SF27">
    <property type="entry name" value="BETA-GLUCOSIDASE-RELATED"/>
    <property type="match status" value="1"/>
</dbReference>
<evidence type="ECO:0000256" key="2">
    <source>
        <dbReference type="ARBA" id="ARBA00004987"/>
    </source>
</evidence>
<evidence type="ECO:0000256" key="6">
    <source>
        <dbReference type="ARBA" id="ARBA00023180"/>
    </source>
</evidence>
<dbReference type="GO" id="GO:0009251">
    <property type="term" value="P:glucan catabolic process"/>
    <property type="evidence" value="ECO:0007669"/>
    <property type="project" value="TreeGrafter"/>
</dbReference>
<feature type="domain" description="Glycoside hydrolase family 3 N-terminal" evidence="8">
    <location>
        <begin position="6"/>
        <end position="61"/>
    </location>
</feature>
<evidence type="ECO:0000256" key="4">
    <source>
        <dbReference type="ARBA" id="ARBA00012744"/>
    </source>
</evidence>
<keyword evidence="6" id="KW-0325">Glycoprotein</keyword>
<evidence type="ECO:0000313" key="10">
    <source>
        <dbReference type="Proteomes" id="UP000746612"/>
    </source>
</evidence>
<dbReference type="InterPro" id="IPR050288">
    <property type="entry name" value="Cellulose_deg_GH3"/>
</dbReference>
<dbReference type="InterPro" id="IPR017853">
    <property type="entry name" value="GH"/>
</dbReference>
<comment type="caution">
    <text evidence="9">The sequence shown here is derived from an EMBL/GenBank/DDBJ whole genome shotgun (WGS) entry which is preliminary data.</text>
</comment>
<dbReference type="Gene3D" id="3.20.20.300">
    <property type="entry name" value="Glycoside hydrolase, family 3, N-terminal domain"/>
    <property type="match status" value="1"/>
</dbReference>